<keyword evidence="1" id="KW-0378">Hydrolase</keyword>
<dbReference type="Proteomes" id="UP000554520">
    <property type="component" value="Unassembled WGS sequence"/>
</dbReference>
<evidence type="ECO:0000313" key="4">
    <source>
        <dbReference type="Proteomes" id="UP000554520"/>
    </source>
</evidence>
<dbReference type="EMBL" id="JACHXN010000022">
    <property type="protein sequence ID" value="MBB3148696.1"/>
    <property type="molecule type" value="Genomic_DNA"/>
</dbReference>
<proteinExistence type="predicted"/>
<keyword evidence="4" id="KW-1185">Reference proteome</keyword>
<dbReference type="SUPFAM" id="SSF52499">
    <property type="entry name" value="Isochorismatase-like hydrolases"/>
    <property type="match status" value="1"/>
</dbReference>
<dbReference type="GO" id="GO:0016787">
    <property type="term" value="F:hydrolase activity"/>
    <property type="evidence" value="ECO:0007669"/>
    <property type="project" value="UniProtKB-KW"/>
</dbReference>
<gene>
    <name evidence="3" type="ORF">FHS21_005144</name>
</gene>
<reference evidence="3 4" key="1">
    <citation type="submission" date="2020-08" db="EMBL/GenBank/DDBJ databases">
        <title>Genomic Encyclopedia of Type Strains, Phase III (KMG-III): the genomes of soil and plant-associated and newly described type strains.</title>
        <authorList>
            <person name="Whitman W."/>
        </authorList>
    </citation>
    <scope>NUCLEOTIDE SEQUENCE [LARGE SCALE GENOMIC DNA]</scope>
    <source>
        <strain evidence="3 4">CECT 7015</strain>
    </source>
</reference>
<dbReference type="InterPro" id="IPR050272">
    <property type="entry name" value="Isochorismatase-like_hydrls"/>
</dbReference>
<feature type="domain" description="Isochorismatase-like" evidence="2">
    <location>
        <begin position="22"/>
        <end position="197"/>
    </location>
</feature>
<dbReference type="RefSeq" id="WP_112528278.1">
    <property type="nucleotide sequence ID" value="NZ_JACHXN010000022.1"/>
</dbReference>
<accession>A0A839UCD5</accession>
<organism evidence="3 4">
    <name type="scientific">Phyllobacterium trifolii</name>
    <dbReference type="NCBI Taxonomy" id="300193"/>
    <lineage>
        <taxon>Bacteria</taxon>
        <taxon>Pseudomonadati</taxon>
        <taxon>Pseudomonadota</taxon>
        <taxon>Alphaproteobacteria</taxon>
        <taxon>Hyphomicrobiales</taxon>
        <taxon>Phyllobacteriaceae</taxon>
        <taxon>Phyllobacterium</taxon>
    </lineage>
</organism>
<sequence length="213" mass="23392">MQNFRGLIVPENLAEAASPKTTALLVYDMQIGILRQLKDGPRVLERVLQVLKVARSEGIRIFFMRHMSMPKRMAGVFQVRQMMAWQRKTSADDVEPWFLRDSPGFALAPELEVSDDEVIFDKITFSAFEGTPLAIAMRDCALKSFVVCGVATEIGIEPTVGHGADLGLIPIVVTDACGGGDAEAADRAMEGMRYKGDAMFCTIEELSTVWASS</sequence>
<name>A0A839UCD5_9HYPH</name>
<dbReference type="Pfam" id="PF00857">
    <property type="entry name" value="Isochorismatase"/>
    <property type="match status" value="1"/>
</dbReference>
<dbReference type="InterPro" id="IPR000868">
    <property type="entry name" value="Isochorismatase-like_dom"/>
</dbReference>
<protein>
    <submittedName>
        <fullName evidence="3">Nicotinamidase-related amidase</fullName>
    </submittedName>
</protein>
<dbReference type="CDD" id="cd00431">
    <property type="entry name" value="cysteine_hydrolases"/>
    <property type="match status" value="1"/>
</dbReference>
<dbReference type="AlphaFoldDB" id="A0A839UCD5"/>
<comment type="caution">
    <text evidence="3">The sequence shown here is derived from an EMBL/GenBank/DDBJ whole genome shotgun (WGS) entry which is preliminary data.</text>
</comment>
<dbReference type="PANTHER" id="PTHR43540">
    <property type="entry name" value="PEROXYUREIDOACRYLATE/UREIDOACRYLATE AMIDOHYDROLASE-RELATED"/>
    <property type="match status" value="1"/>
</dbReference>
<evidence type="ECO:0000313" key="3">
    <source>
        <dbReference type="EMBL" id="MBB3148696.1"/>
    </source>
</evidence>
<dbReference type="InterPro" id="IPR036380">
    <property type="entry name" value="Isochorismatase-like_sf"/>
</dbReference>
<dbReference type="Gene3D" id="3.40.50.850">
    <property type="entry name" value="Isochorismatase-like"/>
    <property type="match status" value="1"/>
</dbReference>
<evidence type="ECO:0000256" key="1">
    <source>
        <dbReference type="ARBA" id="ARBA00022801"/>
    </source>
</evidence>
<evidence type="ECO:0000259" key="2">
    <source>
        <dbReference type="Pfam" id="PF00857"/>
    </source>
</evidence>